<protein>
    <recommendedName>
        <fullName evidence="4">DUF1749-domain-containing protein</fullName>
    </recommendedName>
</protein>
<proteinExistence type="predicted"/>
<dbReference type="InterPro" id="IPR013744">
    <property type="entry name" value="SidJ"/>
</dbReference>
<accession>A0AAN6K2B0</accession>
<evidence type="ECO:0000313" key="3">
    <source>
        <dbReference type="Proteomes" id="UP001175353"/>
    </source>
</evidence>
<keyword evidence="3" id="KW-1185">Reference proteome</keyword>
<name>A0AAN6K2B0_9PEZI</name>
<comment type="caution">
    <text evidence="2">The sequence shown here is derived from an EMBL/GenBank/DDBJ whole genome shotgun (WGS) entry which is preliminary data.</text>
</comment>
<evidence type="ECO:0008006" key="4">
    <source>
        <dbReference type="Google" id="ProtNLM"/>
    </source>
</evidence>
<feature type="region of interest" description="Disordered" evidence="1">
    <location>
        <begin position="25"/>
        <end position="45"/>
    </location>
</feature>
<dbReference type="SUPFAM" id="SSF53474">
    <property type="entry name" value="alpha/beta-Hydrolases"/>
    <property type="match status" value="1"/>
</dbReference>
<organism evidence="2 3">
    <name type="scientific">Friedmanniomyces endolithicus</name>
    <dbReference type="NCBI Taxonomy" id="329885"/>
    <lineage>
        <taxon>Eukaryota</taxon>
        <taxon>Fungi</taxon>
        <taxon>Dikarya</taxon>
        <taxon>Ascomycota</taxon>
        <taxon>Pezizomycotina</taxon>
        <taxon>Dothideomycetes</taxon>
        <taxon>Dothideomycetidae</taxon>
        <taxon>Mycosphaerellales</taxon>
        <taxon>Teratosphaeriaceae</taxon>
        <taxon>Friedmanniomyces</taxon>
    </lineage>
</organism>
<dbReference type="InterPro" id="IPR029058">
    <property type="entry name" value="AB_hydrolase_fold"/>
</dbReference>
<dbReference type="EMBL" id="JAUJLE010000450">
    <property type="protein sequence ID" value="KAK0955996.1"/>
    <property type="molecule type" value="Genomic_DNA"/>
</dbReference>
<dbReference type="PANTHER" id="PTHR31591">
    <property type="entry name" value="UPF0613 PROTEIN PB24D3.06C"/>
    <property type="match status" value="1"/>
</dbReference>
<dbReference type="AlphaFoldDB" id="A0AAN6K2B0"/>
<evidence type="ECO:0000256" key="1">
    <source>
        <dbReference type="SAM" id="MobiDB-lite"/>
    </source>
</evidence>
<evidence type="ECO:0000313" key="2">
    <source>
        <dbReference type="EMBL" id="KAK0955996.1"/>
    </source>
</evidence>
<dbReference type="Gene3D" id="3.40.50.1820">
    <property type="entry name" value="alpha/beta hydrolase"/>
    <property type="match status" value="1"/>
</dbReference>
<dbReference type="Proteomes" id="UP001175353">
    <property type="component" value="Unassembled WGS sequence"/>
</dbReference>
<gene>
    <name evidence="2" type="ORF">LTR91_022581</name>
</gene>
<reference evidence="2" key="1">
    <citation type="submission" date="2023-06" db="EMBL/GenBank/DDBJ databases">
        <title>Black Yeasts Isolated from many extreme environments.</title>
        <authorList>
            <person name="Coleine C."/>
            <person name="Stajich J.E."/>
            <person name="Selbmann L."/>
        </authorList>
    </citation>
    <scope>NUCLEOTIDE SEQUENCE</scope>
    <source>
        <strain evidence="2">CCFEE 5200</strain>
    </source>
</reference>
<sequence>MSPHLSPPPSAHPGTLHFIPQNLSAFEPTKQPPSHSNPPTNPAPTNTLLWIGGLFDTPLSTTYPLALAAALPPTWNLATASLGSAGHSWGTSSIAQDAKDIAKIVDYFRSIRPAEGEKEKGEGRGKVVIMGHSTGCQDCMEYLVGAGSSQRPAVEGVVLQAPVSDREALGAAMAGAALREANEIAVGMCEDGREGDGLPNRLTRGVFGRIGITARRWVDIAMEGGADDYFSSDLTDEELRGTFGRVGAGGTPVLVLFSGCEENVAEGLDKEGLVGRWMGVVEGGGGRVDRVDGGVVPGATHNLNGCSEAVVDDLVQRVVRFIGRLDGGDFLGGSKM</sequence>
<dbReference type="Pfam" id="PF08538">
    <property type="entry name" value="DUF1749"/>
    <property type="match status" value="1"/>
</dbReference>
<dbReference type="PANTHER" id="PTHR31591:SF7">
    <property type="entry name" value="DUF1749-DOMAIN-CONTAINING PROTEIN"/>
    <property type="match status" value="1"/>
</dbReference>